<dbReference type="Pfam" id="PF06776">
    <property type="entry name" value="IalB"/>
    <property type="match status" value="1"/>
</dbReference>
<dbReference type="EMBL" id="JAGEPA010000001">
    <property type="protein sequence ID" value="MBO1434388.1"/>
    <property type="molecule type" value="Genomic_DNA"/>
</dbReference>
<comment type="caution">
    <text evidence="2">The sequence shown here is derived from an EMBL/GenBank/DDBJ whole genome shotgun (WGS) entry which is preliminary data.</text>
</comment>
<name>A0A939LK79_9BRAD</name>
<reference evidence="2" key="1">
    <citation type="submission" date="2020-06" db="EMBL/GenBank/DDBJ databases">
        <title>Whole Genome Sequence of Bradyrhizobium sp. Strain 66S1MB.</title>
        <authorList>
            <person name="Bromfield E."/>
            <person name="Cloutier S."/>
        </authorList>
    </citation>
    <scope>NUCLEOTIDE SEQUENCE</scope>
    <source>
        <strain evidence="2">66S1MB</strain>
    </source>
</reference>
<dbReference type="RefSeq" id="WP_176532099.1">
    <property type="nucleotide sequence ID" value="NZ_CP088022.1"/>
</dbReference>
<sequence length="151" mass="16351">MSSLPQNTTATFGDWVMRCSRIDSGSTTNCEVAQTLQVQGQGPIAEIAFGRPPGNPSAGMRIVVVLPNNVTFAGPVQMSVDEKDKAVDLTYRRCLPSGCFADTEARDDILVKWRAQTGRGRLAFKDGSNRDLTLPFSFRGLAQALDAMVKP</sequence>
<organism evidence="2">
    <name type="scientific">Bradyrhizobium quebecense</name>
    <dbReference type="NCBI Taxonomy" id="2748629"/>
    <lineage>
        <taxon>Bacteria</taxon>
        <taxon>Pseudomonadati</taxon>
        <taxon>Pseudomonadota</taxon>
        <taxon>Alphaproteobacteria</taxon>
        <taxon>Hyphomicrobiales</taxon>
        <taxon>Nitrobacteraceae</taxon>
        <taxon>Bradyrhizobium</taxon>
    </lineage>
</organism>
<protein>
    <submittedName>
        <fullName evidence="2">Invasion associated locus B family protein</fullName>
    </submittedName>
</protein>
<dbReference type="AlphaFoldDB" id="A0A939LK79"/>
<accession>A0A939LK79</accession>
<evidence type="ECO:0000313" key="3">
    <source>
        <dbReference type="Proteomes" id="UP000692816"/>
    </source>
</evidence>
<dbReference type="Proteomes" id="UP000692816">
    <property type="component" value="Unassembled WGS sequence"/>
</dbReference>
<keyword evidence="3" id="KW-1185">Reference proteome</keyword>
<dbReference type="InterPro" id="IPR038696">
    <property type="entry name" value="IalB_sf"/>
</dbReference>
<evidence type="ECO:0000313" key="1">
    <source>
        <dbReference type="EMBL" id="MBO1434388.1"/>
    </source>
</evidence>
<gene>
    <name evidence="2" type="ORF">HU230_23185</name>
    <name evidence="1" type="ORF">J4P68_34535</name>
</gene>
<reference evidence="1" key="2">
    <citation type="journal article" date="2021" name="Int. J. Syst. Evol. Microbiol.">
        <title>Bradyrhizobium septentrionale sp. nov. (sv. septentrionale) and Bradyrhizobium quebecense sp. nov. (sv. septentrionale) associated with legumes native to Canada possess rearranged symbiosis genes and numerous insertion sequences.</title>
        <authorList>
            <person name="Bromfield E.S.P."/>
            <person name="Cloutier S."/>
        </authorList>
    </citation>
    <scope>NUCLEOTIDE SEQUENCE</scope>
    <source>
        <strain evidence="1">12S5</strain>
    </source>
</reference>
<dbReference type="Gene3D" id="2.60.40.1880">
    <property type="entry name" value="Invasion associated locus B (IalB) protein"/>
    <property type="match status" value="1"/>
</dbReference>
<dbReference type="InterPro" id="IPR010642">
    <property type="entry name" value="Invasion_prot_B"/>
</dbReference>
<evidence type="ECO:0000313" key="2">
    <source>
        <dbReference type="EMBL" id="NVL08609.1"/>
    </source>
</evidence>
<dbReference type="EMBL" id="JABWSX010000001">
    <property type="protein sequence ID" value="NVL08609.1"/>
    <property type="molecule type" value="Genomic_DNA"/>
</dbReference>
<proteinExistence type="predicted"/>